<sequence length="125" mass="13579">MKAAAETSLVSVRPEVSRPETHVVTRVWHLDMWRPVLAAVEARGTTWKTTNDQGSDFNYLSMLTPARVKPQLQCGTKTCVPSAAPGGGSERLHHGNPPRRPATGRVGLRTCSSSLLILSCLIPSY</sequence>
<proteinExistence type="predicted"/>
<name>A0A5B7E4B2_PORTR</name>
<evidence type="ECO:0000313" key="2">
    <source>
        <dbReference type="EMBL" id="MPC27996.1"/>
    </source>
</evidence>
<organism evidence="2 3">
    <name type="scientific">Portunus trituberculatus</name>
    <name type="common">Swimming crab</name>
    <name type="synonym">Neptunus trituberculatus</name>
    <dbReference type="NCBI Taxonomy" id="210409"/>
    <lineage>
        <taxon>Eukaryota</taxon>
        <taxon>Metazoa</taxon>
        <taxon>Ecdysozoa</taxon>
        <taxon>Arthropoda</taxon>
        <taxon>Crustacea</taxon>
        <taxon>Multicrustacea</taxon>
        <taxon>Malacostraca</taxon>
        <taxon>Eumalacostraca</taxon>
        <taxon>Eucarida</taxon>
        <taxon>Decapoda</taxon>
        <taxon>Pleocyemata</taxon>
        <taxon>Brachyura</taxon>
        <taxon>Eubrachyura</taxon>
        <taxon>Portunoidea</taxon>
        <taxon>Portunidae</taxon>
        <taxon>Portuninae</taxon>
        <taxon>Portunus</taxon>
    </lineage>
</organism>
<evidence type="ECO:0000313" key="3">
    <source>
        <dbReference type="Proteomes" id="UP000324222"/>
    </source>
</evidence>
<reference evidence="2 3" key="1">
    <citation type="submission" date="2019-05" db="EMBL/GenBank/DDBJ databases">
        <title>Another draft genome of Portunus trituberculatus and its Hox gene families provides insights of decapod evolution.</title>
        <authorList>
            <person name="Jeong J.-H."/>
            <person name="Song I."/>
            <person name="Kim S."/>
            <person name="Choi T."/>
            <person name="Kim D."/>
            <person name="Ryu S."/>
            <person name="Kim W."/>
        </authorList>
    </citation>
    <scope>NUCLEOTIDE SEQUENCE [LARGE SCALE GENOMIC DNA]</scope>
    <source>
        <tissue evidence="2">Muscle</tissue>
    </source>
</reference>
<keyword evidence="3" id="KW-1185">Reference proteome</keyword>
<dbReference type="AlphaFoldDB" id="A0A5B7E4B2"/>
<accession>A0A5B7E4B2</accession>
<dbReference type="EMBL" id="VSRR010001837">
    <property type="protein sequence ID" value="MPC27996.1"/>
    <property type="molecule type" value="Genomic_DNA"/>
</dbReference>
<gene>
    <name evidence="2" type="ORF">E2C01_021188</name>
</gene>
<feature type="region of interest" description="Disordered" evidence="1">
    <location>
        <begin position="83"/>
        <end position="106"/>
    </location>
</feature>
<evidence type="ECO:0000256" key="1">
    <source>
        <dbReference type="SAM" id="MobiDB-lite"/>
    </source>
</evidence>
<dbReference type="Proteomes" id="UP000324222">
    <property type="component" value="Unassembled WGS sequence"/>
</dbReference>
<protein>
    <submittedName>
        <fullName evidence="2">Uncharacterized protein</fullName>
    </submittedName>
</protein>
<comment type="caution">
    <text evidence="2">The sequence shown here is derived from an EMBL/GenBank/DDBJ whole genome shotgun (WGS) entry which is preliminary data.</text>
</comment>